<dbReference type="Proteomes" id="UP000245631">
    <property type="component" value="Unassembled WGS sequence"/>
</dbReference>
<name>A0A8E2WJF4_RHILI</name>
<accession>A0A8E2WJF4</accession>
<feature type="transmembrane region" description="Helical" evidence="5">
    <location>
        <begin position="21"/>
        <end position="44"/>
    </location>
</feature>
<dbReference type="Pfam" id="PF01925">
    <property type="entry name" value="TauE"/>
    <property type="match status" value="1"/>
</dbReference>
<reference evidence="6 7" key="1">
    <citation type="submission" date="2018-05" db="EMBL/GenBank/DDBJ databases">
        <title>Genomic Encyclopedia of Type Strains, Phase IV (KMG-IV): sequencing the most valuable type-strain genomes for metagenomic binning, comparative biology and taxonomic classification.</title>
        <authorList>
            <person name="Goeker M."/>
        </authorList>
    </citation>
    <scope>NUCLEOTIDE SEQUENCE [LARGE SCALE GENOMIC DNA]</scope>
    <source>
        <strain evidence="6 7">DSM 2626</strain>
    </source>
</reference>
<feature type="transmembrane region" description="Helical" evidence="5">
    <location>
        <begin position="236"/>
        <end position="255"/>
    </location>
</feature>
<keyword evidence="2 5" id="KW-0812">Transmembrane</keyword>
<keyword evidence="5" id="KW-1003">Cell membrane</keyword>
<dbReference type="GO" id="GO:0005886">
    <property type="term" value="C:plasma membrane"/>
    <property type="evidence" value="ECO:0007669"/>
    <property type="project" value="UniProtKB-SubCell"/>
</dbReference>
<evidence type="ECO:0000256" key="3">
    <source>
        <dbReference type="ARBA" id="ARBA00022989"/>
    </source>
</evidence>
<dbReference type="PANTHER" id="PTHR43483:SF3">
    <property type="entry name" value="MEMBRANE TRANSPORTER PROTEIN HI_0806-RELATED"/>
    <property type="match status" value="1"/>
</dbReference>
<feature type="transmembrane region" description="Helical" evidence="5">
    <location>
        <begin position="128"/>
        <end position="147"/>
    </location>
</feature>
<feature type="transmembrane region" description="Helical" evidence="5">
    <location>
        <begin position="167"/>
        <end position="185"/>
    </location>
</feature>
<comment type="caution">
    <text evidence="6">The sequence shown here is derived from an EMBL/GenBank/DDBJ whole genome shotgun (WGS) entry which is preliminary data.</text>
</comment>
<evidence type="ECO:0000256" key="2">
    <source>
        <dbReference type="ARBA" id="ARBA00022692"/>
    </source>
</evidence>
<keyword evidence="4 5" id="KW-0472">Membrane</keyword>
<gene>
    <name evidence="6" type="ORF">C8D77_101833</name>
</gene>
<dbReference type="InterPro" id="IPR002781">
    <property type="entry name" value="TM_pro_TauE-like"/>
</dbReference>
<evidence type="ECO:0000313" key="6">
    <source>
        <dbReference type="EMBL" id="PWJ94150.1"/>
    </source>
</evidence>
<keyword evidence="3 5" id="KW-1133">Transmembrane helix</keyword>
<dbReference type="EMBL" id="QGGH01000001">
    <property type="protein sequence ID" value="PWJ94150.1"/>
    <property type="molecule type" value="Genomic_DNA"/>
</dbReference>
<sequence>MANQREIIVDFGFDTSMFDGLTIAMLVAGLAITGVASGVLAGLLGVGGGIVIVPVLFWVLSLFHFSPAVTSHLAVATSLAVIIPTSISSMRSHNKRGNVDRPLLNLWGPAIFVSALIGGIMSKFIPGAGLRLVFGVVGLLVAVNMALPKHLVISDHLPQSGWINRAIASVIGFVSSLMGIGGGTLSVPTLSSFSFPVHRAVGTSSALGLLIALPAVAGFIWSGLEIAGRPPLSLGYVSLPAVAIIAPVSFLFAPLGARLAHALNPRYLKLAFAFFLAITAGRMLLS</sequence>
<evidence type="ECO:0000313" key="7">
    <source>
        <dbReference type="Proteomes" id="UP000245631"/>
    </source>
</evidence>
<feature type="transmembrane region" description="Helical" evidence="5">
    <location>
        <begin position="56"/>
        <end position="82"/>
    </location>
</feature>
<feature type="transmembrane region" description="Helical" evidence="5">
    <location>
        <begin position="103"/>
        <end position="122"/>
    </location>
</feature>
<protein>
    <recommendedName>
        <fullName evidence="5">Probable membrane transporter protein</fullName>
    </recommendedName>
</protein>
<evidence type="ECO:0000256" key="4">
    <source>
        <dbReference type="ARBA" id="ARBA00023136"/>
    </source>
</evidence>
<feature type="transmembrane region" description="Helical" evidence="5">
    <location>
        <begin position="205"/>
        <end position="224"/>
    </location>
</feature>
<comment type="subcellular location">
    <subcellularLocation>
        <location evidence="5">Cell membrane</location>
        <topology evidence="5">Multi-pass membrane protein</topology>
    </subcellularLocation>
    <subcellularLocation>
        <location evidence="1">Membrane</location>
        <topology evidence="1">Multi-pass membrane protein</topology>
    </subcellularLocation>
</comment>
<feature type="transmembrane region" description="Helical" evidence="5">
    <location>
        <begin position="267"/>
        <end position="285"/>
    </location>
</feature>
<proteinExistence type="inferred from homology"/>
<organism evidence="6 7">
    <name type="scientific">Rhizobium loti</name>
    <name type="common">Mesorhizobium loti</name>
    <dbReference type="NCBI Taxonomy" id="381"/>
    <lineage>
        <taxon>Bacteria</taxon>
        <taxon>Pseudomonadati</taxon>
        <taxon>Pseudomonadota</taxon>
        <taxon>Alphaproteobacteria</taxon>
        <taxon>Hyphomicrobiales</taxon>
        <taxon>Phyllobacteriaceae</taxon>
        <taxon>Mesorhizobium</taxon>
    </lineage>
</organism>
<evidence type="ECO:0000256" key="5">
    <source>
        <dbReference type="RuleBase" id="RU363041"/>
    </source>
</evidence>
<comment type="similarity">
    <text evidence="5">Belongs to the 4-toluene sulfonate uptake permease (TSUP) (TC 2.A.102) family.</text>
</comment>
<dbReference type="AlphaFoldDB" id="A0A8E2WJF4"/>
<dbReference type="PANTHER" id="PTHR43483">
    <property type="entry name" value="MEMBRANE TRANSPORTER PROTEIN HI_0806-RELATED"/>
    <property type="match status" value="1"/>
</dbReference>
<evidence type="ECO:0000256" key="1">
    <source>
        <dbReference type="ARBA" id="ARBA00004141"/>
    </source>
</evidence>